<name>A0A2S3X4I7_PSEPU</name>
<comment type="caution">
    <text evidence="1">The sequence shown here is derived from an EMBL/GenBank/DDBJ whole genome shotgun (WGS) entry which is preliminary data.</text>
</comment>
<dbReference type="OrthoDB" id="6962109at2"/>
<dbReference type="AlphaFoldDB" id="A0A2S3X4I7"/>
<protein>
    <submittedName>
        <fullName evidence="1">Uncharacterized protein</fullName>
    </submittedName>
</protein>
<dbReference type="EMBL" id="MINH01000019">
    <property type="protein sequence ID" value="POG10501.1"/>
    <property type="molecule type" value="Genomic_DNA"/>
</dbReference>
<organism evidence="1 2">
    <name type="scientific">Pseudomonas putida</name>
    <name type="common">Arthrobacter siderocapsulatus</name>
    <dbReference type="NCBI Taxonomy" id="303"/>
    <lineage>
        <taxon>Bacteria</taxon>
        <taxon>Pseudomonadati</taxon>
        <taxon>Pseudomonadota</taxon>
        <taxon>Gammaproteobacteria</taxon>
        <taxon>Pseudomonadales</taxon>
        <taxon>Pseudomonadaceae</taxon>
        <taxon>Pseudomonas</taxon>
    </lineage>
</organism>
<reference evidence="1 2" key="2">
    <citation type="submission" date="2018-03" db="EMBL/GenBank/DDBJ databases">
        <title>Draft genome of Pseudomonas putida strain KH-21-114.</title>
        <authorList>
            <person name="Yoshizawa S."/>
            <person name="Khan N.H."/>
            <person name="Nishimura M."/>
            <person name="Chiura H.X."/>
            <person name="Ogura Y."/>
            <person name="Hayashi T."/>
            <person name="Kogure K."/>
        </authorList>
    </citation>
    <scope>NUCLEOTIDE SEQUENCE [LARGE SCALE GENOMIC DNA]</scope>
    <source>
        <strain evidence="1 2">KH-21-114</strain>
    </source>
</reference>
<evidence type="ECO:0000313" key="2">
    <source>
        <dbReference type="Proteomes" id="UP000237230"/>
    </source>
</evidence>
<dbReference type="RefSeq" id="WP_103447273.1">
    <property type="nucleotide sequence ID" value="NZ_MINH01000019.1"/>
</dbReference>
<evidence type="ECO:0000313" key="1">
    <source>
        <dbReference type="EMBL" id="POG10501.1"/>
    </source>
</evidence>
<reference evidence="1 2" key="1">
    <citation type="submission" date="2016-08" db="EMBL/GenBank/DDBJ databases">
        <authorList>
            <person name="Seilhamer J.J."/>
        </authorList>
    </citation>
    <scope>NUCLEOTIDE SEQUENCE [LARGE SCALE GENOMIC DNA]</scope>
    <source>
        <strain evidence="1 2">KH-21-114</strain>
    </source>
</reference>
<dbReference type="Proteomes" id="UP000237230">
    <property type="component" value="Unassembled WGS sequence"/>
</dbReference>
<proteinExistence type="predicted"/>
<gene>
    <name evidence="1" type="ORF">BGP84_12475</name>
</gene>
<accession>A0A2S3X4I7</accession>
<sequence>MIDITKMANSGYFLSHADFYGRDRSFTKILAGNDRKALASVLSRISFVQKDELSFRQWGIQTLCKTAAKKSAAAERTVFTRLQCWRLWSLLFSEWIPGSKYITRRRDFDVIHELFAKLNDRPDHDNDDGHQVFLKSITGNSRDNYVSKLGRTQSIFFTESPLTPYIKVFEESIGVSIETYVNVIFHILARWHGIREGQDTLPSLERWAVSAKSLSMELNVSVEEVSAILKEISFTTSEGRKFAEEFIDQPNEFMFFRARPLFEIKSGLFIPVEGKLCEELLFENLMYRIHKANGEKNEFLILFGVQFERYAQQYAAKFLKDLPNYELIEEFSFGSKKRPGKSSDIIISVPAEQAVAVFELKSARPLYASLSRDGDPDSIEKSMYKLFEYPILQAFEAVQKIIKAEAHPAFTKDAKYAFVSVTMNNYPMTLYRLNIQDGFGRDMSSAMYSFDIETFEVLMRAARHSAEFNVLGLLHECGKKRDEMMMSAKTVFSRYIDYMVSEGSTQEEFYHAVQLDICRKNFAYFQRP</sequence>